<evidence type="ECO:0000313" key="2">
    <source>
        <dbReference type="Proteomes" id="UP001157006"/>
    </source>
</evidence>
<keyword evidence="2" id="KW-1185">Reference proteome</keyword>
<gene>
    <name evidence="1" type="ORF">VFH_VI194880</name>
</gene>
<name>A0AAV1BE14_VICFA</name>
<dbReference type="EMBL" id="OX451741">
    <property type="protein sequence ID" value="CAI8619933.1"/>
    <property type="molecule type" value="Genomic_DNA"/>
</dbReference>
<protein>
    <submittedName>
        <fullName evidence="1">Uncharacterized protein</fullName>
    </submittedName>
</protein>
<accession>A0AAV1BE14</accession>
<organism evidence="1 2">
    <name type="scientific">Vicia faba</name>
    <name type="common">Broad bean</name>
    <name type="synonym">Faba vulgaris</name>
    <dbReference type="NCBI Taxonomy" id="3906"/>
    <lineage>
        <taxon>Eukaryota</taxon>
        <taxon>Viridiplantae</taxon>
        <taxon>Streptophyta</taxon>
        <taxon>Embryophyta</taxon>
        <taxon>Tracheophyta</taxon>
        <taxon>Spermatophyta</taxon>
        <taxon>Magnoliopsida</taxon>
        <taxon>eudicotyledons</taxon>
        <taxon>Gunneridae</taxon>
        <taxon>Pentapetalae</taxon>
        <taxon>rosids</taxon>
        <taxon>fabids</taxon>
        <taxon>Fabales</taxon>
        <taxon>Fabaceae</taxon>
        <taxon>Papilionoideae</taxon>
        <taxon>50 kb inversion clade</taxon>
        <taxon>NPAAA clade</taxon>
        <taxon>Hologalegina</taxon>
        <taxon>IRL clade</taxon>
        <taxon>Fabeae</taxon>
        <taxon>Vicia</taxon>
    </lineage>
</organism>
<proteinExistence type="predicted"/>
<dbReference type="AlphaFoldDB" id="A0AAV1BE14"/>
<dbReference type="Proteomes" id="UP001157006">
    <property type="component" value="Chromosome 6"/>
</dbReference>
<sequence>MFIVWKKLLRLHPIMRRMSTPLTDAAKNIGKARETLHDAHEALKTDRMYINKIEQVKQHSEELIKWQEMEFNLLKQRKKIDWLRLSDGECQVQGLQSHQRVISVSSNSSAQSNLAADAHMRILQDAYRSVFYCFPRSAVPSWFPYRCKGHSMTEYAHWFCPMCRFGT</sequence>
<evidence type="ECO:0000313" key="1">
    <source>
        <dbReference type="EMBL" id="CAI8619933.1"/>
    </source>
</evidence>
<reference evidence="1 2" key="1">
    <citation type="submission" date="2023-01" db="EMBL/GenBank/DDBJ databases">
        <authorList>
            <person name="Kreplak J."/>
        </authorList>
    </citation>
    <scope>NUCLEOTIDE SEQUENCE [LARGE SCALE GENOMIC DNA]</scope>
</reference>